<proteinExistence type="predicted"/>
<dbReference type="GO" id="GO:0005829">
    <property type="term" value="C:cytosol"/>
    <property type="evidence" value="ECO:0007669"/>
    <property type="project" value="TreeGrafter"/>
</dbReference>
<dbReference type="GO" id="GO:0006427">
    <property type="term" value="P:histidyl-tRNA aminoacylation"/>
    <property type="evidence" value="ECO:0007669"/>
    <property type="project" value="TreeGrafter"/>
</dbReference>
<dbReference type="AlphaFoldDB" id="A0A699UKH3"/>
<dbReference type="SUPFAM" id="SSF55681">
    <property type="entry name" value="Class II aaRS and biotin synthetases"/>
    <property type="match status" value="1"/>
</dbReference>
<feature type="domain" description="Class II Histidinyl-tRNA synthetase (HisRS)-like catalytic core" evidence="1">
    <location>
        <begin position="4"/>
        <end position="66"/>
    </location>
</feature>
<accession>A0A699UKH3</accession>
<dbReference type="InterPro" id="IPR045864">
    <property type="entry name" value="aa-tRNA-synth_II/BPL/LPL"/>
</dbReference>
<dbReference type="GO" id="GO:0032543">
    <property type="term" value="P:mitochondrial translation"/>
    <property type="evidence" value="ECO:0007669"/>
    <property type="project" value="TreeGrafter"/>
</dbReference>
<name>A0A699UKH3_TANCI</name>
<evidence type="ECO:0000313" key="2">
    <source>
        <dbReference type="EMBL" id="GFD23090.1"/>
    </source>
</evidence>
<dbReference type="GO" id="GO:0003723">
    <property type="term" value="F:RNA binding"/>
    <property type="evidence" value="ECO:0007669"/>
    <property type="project" value="TreeGrafter"/>
</dbReference>
<protein>
    <submittedName>
        <fullName evidence="2">Histidine--tRNA ligase, cytoplasmic-like</fullName>
    </submittedName>
</protein>
<feature type="non-terminal residue" evidence="2">
    <location>
        <position position="1"/>
    </location>
</feature>
<keyword evidence="2" id="KW-0436">Ligase</keyword>
<comment type="caution">
    <text evidence="2">The sequence shown here is derived from an EMBL/GenBank/DDBJ whole genome shotgun (WGS) entry which is preliminary data.</text>
</comment>
<dbReference type="Gene3D" id="3.30.930.10">
    <property type="entry name" value="Bira Bifunctional Protein, Domain 2"/>
    <property type="match status" value="1"/>
</dbReference>
<dbReference type="PANTHER" id="PTHR11476">
    <property type="entry name" value="HISTIDYL-TRNA SYNTHETASE"/>
    <property type="match status" value="1"/>
</dbReference>
<sequence length="73" mass="7788">CVDKVVFDLSLARGLDYYTGVIYEAITKGATQVGSIAGGGRYDDLIGTFRSKPVAAIGVSLGIERVFTIMEQN</sequence>
<dbReference type="GO" id="GO:0005739">
    <property type="term" value="C:mitochondrion"/>
    <property type="evidence" value="ECO:0007669"/>
    <property type="project" value="TreeGrafter"/>
</dbReference>
<dbReference type="Pfam" id="PF13393">
    <property type="entry name" value="tRNA-synt_His"/>
    <property type="match status" value="1"/>
</dbReference>
<reference evidence="2" key="1">
    <citation type="journal article" date="2019" name="Sci. Rep.">
        <title>Draft genome of Tanacetum cinerariifolium, the natural source of mosquito coil.</title>
        <authorList>
            <person name="Yamashiro T."/>
            <person name="Shiraishi A."/>
            <person name="Satake H."/>
            <person name="Nakayama K."/>
        </authorList>
    </citation>
    <scope>NUCLEOTIDE SEQUENCE</scope>
</reference>
<dbReference type="GO" id="GO:0004821">
    <property type="term" value="F:histidine-tRNA ligase activity"/>
    <property type="evidence" value="ECO:0007669"/>
    <property type="project" value="TreeGrafter"/>
</dbReference>
<evidence type="ECO:0000259" key="1">
    <source>
        <dbReference type="Pfam" id="PF13393"/>
    </source>
</evidence>
<dbReference type="PANTHER" id="PTHR11476:SF7">
    <property type="entry name" value="HISTIDINE--TRNA LIGASE"/>
    <property type="match status" value="1"/>
</dbReference>
<gene>
    <name evidence="2" type="ORF">Tci_895059</name>
</gene>
<organism evidence="2">
    <name type="scientific">Tanacetum cinerariifolium</name>
    <name type="common">Dalmatian daisy</name>
    <name type="synonym">Chrysanthemum cinerariifolium</name>
    <dbReference type="NCBI Taxonomy" id="118510"/>
    <lineage>
        <taxon>Eukaryota</taxon>
        <taxon>Viridiplantae</taxon>
        <taxon>Streptophyta</taxon>
        <taxon>Embryophyta</taxon>
        <taxon>Tracheophyta</taxon>
        <taxon>Spermatophyta</taxon>
        <taxon>Magnoliopsida</taxon>
        <taxon>eudicotyledons</taxon>
        <taxon>Gunneridae</taxon>
        <taxon>Pentapetalae</taxon>
        <taxon>asterids</taxon>
        <taxon>campanulids</taxon>
        <taxon>Asterales</taxon>
        <taxon>Asteraceae</taxon>
        <taxon>Asteroideae</taxon>
        <taxon>Anthemideae</taxon>
        <taxon>Anthemidinae</taxon>
        <taxon>Tanacetum</taxon>
    </lineage>
</organism>
<dbReference type="InterPro" id="IPR041715">
    <property type="entry name" value="HisRS-like_core"/>
</dbReference>
<dbReference type="EMBL" id="BKCJ011342361">
    <property type="protein sequence ID" value="GFD23090.1"/>
    <property type="molecule type" value="Genomic_DNA"/>
</dbReference>